<accession>L5LEY1</accession>
<evidence type="ECO:0008006" key="4">
    <source>
        <dbReference type="Google" id="ProtNLM"/>
    </source>
</evidence>
<name>L5LEY1_MYODS</name>
<proteinExistence type="predicted"/>
<feature type="chain" id="PRO_5003970139" description="Secreted protein" evidence="1">
    <location>
        <begin position="26"/>
        <end position="84"/>
    </location>
</feature>
<feature type="signal peptide" evidence="1">
    <location>
        <begin position="1"/>
        <end position="25"/>
    </location>
</feature>
<evidence type="ECO:0000313" key="2">
    <source>
        <dbReference type="EMBL" id="ELK24565.1"/>
    </source>
</evidence>
<keyword evidence="3" id="KW-1185">Reference proteome</keyword>
<dbReference type="Proteomes" id="UP000010556">
    <property type="component" value="Unassembled WGS sequence"/>
</dbReference>
<dbReference type="AlphaFoldDB" id="L5LEY1"/>
<evidence type="ECO:0000256" key="1">
    <source>
        <dbReference type="SAM" id="SignalP"/>
    </source>
</evidence>
<sequence>MPAASGSKGFLTKSSLWWSLPLTLAADGGQVSGLENISAQASFVVAADCCPEATCTVRAPGRAIILGNPSSLPPAGFGTFSLFV</sequence>
<reference evidence="3" key="1">
    <citation type="journal article" date="2013" name="Science">
        <title>Comparative analysis of bat genomes provides insight into the evolution of flight and immunity.</title>
        <authorList>
            <person name="Zhang G."/>
            <person name="Cowled C."/>
            <person name="Shi Z."/>
            <person name="Huang Z."/>
            <person name="Bishop-Lilly K.A."/>
            <person name="Fang X."/>
            <person name="Wynne J.W."/>
            <person name="Xiong Z."/>
            <person name="Baker M.L."/>
            <person name="Zhao W."/>
            <person name="Tachedjian M."/>
            <person name="Zhu Y."/>
            <person name="Zhou P."/>
            <person name="Jiang X."/>
            <person name="Ng J."/>
            <person name="Yang L."/>
            <person name="Wu L."/>
            <person name="Xiao J."/>
            <person name="Feng Y."/>
            <person name="Chen Y."/>
            <person name="Sun X."/>
            <person name="Zhang Y."/>
            <person name="Marsh G.A."/>
            <person name="Crameri G."/>
            <person name="Broder C.C."/>
            <person name="Frey K.G."/>
            <person name="Wang L.F."/>
            <person name="Wang J."/>
        </authorList>
    </citation>
    <scope>NUCLEOTIDE SEQUENCE [LARGE SCALE GENOMIC DNA]</scope>
</reference>
<protein>
    <recommendedName>
        <fullName evidence="4">Secreted protein</fullName>
    </recommendedName>
</protein>
<organism evidence="2 3">
    <name type="scientific">Myotis davidii</name>
    <name type="common">David's myotis</name>
    <dbReference type="NCBI Taxonomy" id="225400"/>
    <lineage>
        <taxon>Eukaryota</taxon>
        <taxon>Metazoa</taxon>
        <taxon>Chordata</taxon>
        <taxon>Craniata</taxon>
        <taxon>Vertebrata</taxon>
        <taxon>Euteleostomi</taxon>
        <taxon>Mammalia</taxon>
        <taxon>Eutheria</taxon>
        <taxon>Laurasiatheria</taxon>
        <taxon>Chiroptera</taxon>
        <taxon>Yangochiroptera</taxon>
        <taxon>Vespertilionidae</taxon>
        <taxon>Myotis</taxon>
    </lineage>
</organism>
<dbReference type="EMBL" id="KB112777">
    <property type="protein sequence ID" value="ELK24565.1"/>
    <property type="molecule type" value="Genomic_DNA"/>
</dbReference>
<keyword evidence="1" id="KW-0732">Signal</keyword>
<evidence type="ECO:0000313" key="3">
    <source>
        <dbReference type="Proteomes" id="UP000010556"/>
    </source>
</evidence>
<gene>
    <name evidence="2" type="ORF">MDA_GLEAN10018137</name>
</gene>